<protein>
    <submittedName>
        <fullName evidence="4">Peptidase M23B</fullName>
    </submittedName>
</protein>
<proteinExistence type="predicted"/>
<sequence length="289" mass="31526">MARLKKTITVTILPGVTEKSRQWTFPRWAIYLFFTGVVALFSGIVLLIFFYSYETKKFMALQTIQEETRIQQKHLDNYRKKLDAIEAQLSEVNNLDAQIMNMVAKGAPDVHPPSPGEGAASSAPTMPALEKNALKSEGPAPTPTLLPFNGDGDAVRYHLPVRGWIVSSFGRRTGPVGGGEEFHPGLDIAREEGTVVHSDAPGVVVLTDRTPDYGNYVIVYHGLGQSSLFAHLDSIDVVTGEAVGRETEIGTIGLTGLTTAPHLHYEVREFGHPVNPESYLASDGSDRNP</sequence>
<dbReference type="Pfam" id="PF01551">
    <property type="entry name" value="Peptidase_M23"/>
    <property type="match status" value="1"/>
</dbReference>
<evidence type="ECO:0000256" key="2">
    <source>
        <dbReference type="SAM" id="Phobius"/>
    </source>
</evidence>
<accession>C6HUI9</accession>
<dbReference type="SUPFAM" id="SSF51261">
    <property type="entry name" value="Duplicated hybrid motif"/>
    <property type="match status" value="1"/>
</dbReference>
<dbReference type="AlphaFoldDB" id="C6HUI9"/>
<evidence type="ECO:0000313" key="5">
    <source>
        <dbReference type="Proteomes" id="UP000009374"/>
    </source>
</evidence>
<feature type="region of interest" description="Disordered" evidence="1">
    <location>
        <begin position="105"/>
        <end position="124"/>
    </location>
</feature>
<reference evidence="4 5" key="1">
    <citation type="journal article" date="2009" name="Appl. Environ. Microbiol.">
        <title>Community genomic and proteomic analyses of chemoautotrophic iron-oxidizing "Leptospirillum rubarum" (Group II) and "Leptospirillum ferrodiazotrophum" (Group III) bacteria in acid mine drainage biofilms.</title>
        <authorList>
            <person name="Goltsman D.S."/>
            <person name="Denef V.J."/>
            <person name="Singer S.W."/>
            <person name="VerBerkmoes N.C."/>
            <person name="Lefsrud M."/>
            <person name="Mueller R.S."/>
            <person name="Dick G.J."/>
            <person name="Sun C.L."/>
            <person name="Wheeler K.E."/>
            <person name="Zemla A."/>
            <person name="Baker B.J."/>
            <person name="Hauser L."/>
            <person name="Land M."/>
            <person name="Shah M.B."/>
            <person name="Thelen M.P."/>
            <person name="Hettich R.L."/>
            <person name="Banfield J.F."/>
        </authorList>
    </citation>
    <scope>NUCLEOTIDE SEQUENCE [LARGE SCALE GENOMIC DNA]</scope>
</reference>
<name>C6HUI9_9BACT</name>
<dbReference type="CDD" id="cd12797">
    <property type="entry name" value="M23_peptidase"/>
    <property type="match status" value="1"/>
</dbReference>
<evidence type="ECO:0000259" key="3">
    <source>
        <dbReference type="Pfam" id="PF01551"/>
    </source>
</evidence>
<dbReference type="InterPro" id="IPR011055">
    <property type="entry name" value="Dup_hybrid_motif"/>
</dbReference>
<evidence type="ECO:0000313" key="4">
    <source>
        <dbReference type="EMBL" id="EES53722.1"/>
    </source>
</evidence>
<keyword evidence="5" id="KW-1185">Reference proteome</keyword>
<gene>
    <name evidence="4" type="ORF">UBAL3_60500018</name>
</gene>
<dbReference type="PANTHER" id="PTHR21666:SF270">
    <property type="entry name" value="MUREIN HYDROLASE ACTIVATOR ENVC"/>
    <property type="match status" value="1"/>
</dbReference>
<dbReference type="Proteomes" id="UP000009374">
    <property type="component" value="Unassembled WGS sequence"/>
</dbReference>
<feature type="domain" description="M23ase beta-sheet core" evidence="3">
    <location>
        <begin position="182"/>
        <end position="276"/>
    </location>
</feature>
<evidence type="ECO:0000256" key="1">
    <source>
        <dbReference type="SAM" id="MobiDB-lite"/>
    </source>
</evidence>
<dbReference type="InterPro" id="IPR016047">
    <property type="entry name" value="M23ase_b-sheet_dom"/>
</dbReference>
<dbReference type="InterPro" id="IPR050570">
    <property type="entry name" value="Cell_wall_metabolism_enzyme"/>
</dbReference>
<dbReference type="PANTHER" id="PTHR21666">
    <property type="entry name" value="PEPTIDASE-RELATED"/>
    <property type="match status" value="1"/>
</dbReference>
<dbReference type="Gene3D" id="2.70.70.10">
    <property type="entry name" value="Glucose Permease (Domain IIA)"/>
    <property type="match status" value="1"/>
</dbReference>
<feature type="transmembrane region" description="Helical" evidence="2">
    <location>
        <begin position="28"/>
        <end position="51"/>
    </location>
</feature>
<dbReference type="GO" id="GO:0004222">
    <property type="term" value="F:metalloendopeptidase activity"/>
    <property type="evidence" value="ECO:0007669"/>
    <property type="project" value="TreeGrafter"/>
</dbReference>
<keyword evidence="2" id="KW-0812">Transmembrane</keyword>
<organism evidence="4 5">
    <name type="scientific">Leptospirillum ferrodiazotrophum</name>
    <dbReference type="NCBI Taxonomy" id="412449"/>
    <lineage>
        <taxon>Bacteria</taxon>
        <taxon>Pseudomonadati</taxon>
        <taxon>Nitrospirota</taxon>
        <taxon>Nitrospiria</taxon>
        <taxon>Nitrospirales</taxon>
        <taxon>Nitrospiraceae</taxon>
        <taxon>Leptospirillum</taxon>
    </lineage>
</organism>
<dbReference type="EMBL" id="GG693856">
    <property type="protein sequence ID" value="EES53722.1"/>
    <property type="molecule type" value="Genomic_DNA"/>
</dbReference>
<keyword evidence="2" id="KW-1133">Transmembrane helix</keyword>
<keyword evidence="2" id="KW-0472">Membrane</keyword>